<feature type="transmembrane region" description="Helical" evidence="2">
    <location>
        <begin position="6"/>
        <end position="27"/>
    </location>
</feature>
<evidence type="ECO:0000256" key="1">
    <source>
        <dbReference type="SAM" id="MobiDB-lite"/>
    </source>
</evidence>
<accession>A0ABS4CT23</accession>
<name>A0ABS4CT23_9BACI</name>
<evidence type="ECO:0000313" key="3">
    <source>
        <dbReference type="EMBL" id="MBP1080718.1"/>
    </source>
</evidence>
<proteinExistence type="predicted"/>
<dbReference type="RefSeq" id="WP_053603430.1">
    <property type="nucleotide sequence ID" value="NZ_JAFDST010000001.1"/>
</dbReference>
<protein>
    <submittedName>
        <fullName evidence="3">F0F1-type ATP synthase assembly protein I</fullName>
    </submittedName>
</protein>
<keyword evidence="4" id="KW-1185">Reference proteome</keyword>
<feature type="region of interest" description="Disordered" evidence="1">
    <location>
        <begin position="32"/>
        <end position="104"/>
    </location>
</feature>
<dbReference type="Proteomes" id="UP000674416">
    <property type="component" value="Unassembled WGS sequence"/>
</dbReference>
<comment type="caution">
    <text evidence="3">The sequence shown here is derived from an EMBL/GenBank/DDBJ whole genome shotgun (WGS) entry which is preliminary data.</text>
</comment>
<keyword evidence="2" id="KW-0472">Membrane</keyword>
<reference evidence="3 4" key="1">
    <citation type="submission" date="2021-01" db="EMBL/GenBank/DDBJ databases">
        <title>Genomic Encyclopedia of Type Strains, Phase IV (KMG-IV): sequencing the most valuable type-strain genomes for metagenomic binning, comparative biology and taxonomic classification.</title>
        <authorList>
            <person name="Goeker M."/>
        </authorList>
    </citation>
    <scope>NUCLEOTIDE SEQUENCE [LARGE SCALE GENOMIC DNA]</scope>
    <source>
        <strain evidence="3 4">DSM 103394</strain>
    </source>
</reference>
<feature type="compositionally biased region" description="Basic and acidic residues" evidence="1">
    <location>
        <begin position="74"/>
        <end position="93"/>
    </location>
</feature>
<keyword evidence="2" id="KW-0812">Transmembrane</keyword>
<organism evidence="3 4">
    <name type="scientific">Bacillus capparidis</name>
    <dbReference type="NCBI Taxonomy" id="1840411"/>
    <lineage>
        <taxon>Bacteria</taxon>
        <taxon>Bacillati</taxon>
        <taxon>Bacillota</taxon>
        <taxon>Bacilli</taxon>
        <taxon>Bacillales</taxon>
        <taxon>Bacillaceae</taxon>
        <taxon>Bacillus</taxon>
    </lineage>
</organism>
<keyword evidence="2" id="KW-1133">Transmembrane helix</keyword>
<sequence length="145" mass="16268">MIGELLTNPLVIAIIIGIITTAFNAIFKENKKDSNKQAPSPKQPSENRENSSEASLPEELDNSADLVTIQNQYEKQKEEIQDRLTKTRNDMSPHKRQPAAKADNVARKALQLNKDTVVQGFILGEAFGPPRSKNPHYTMKSRKKN</sequence>
<gene>
    <name evidence="3" type="ORF">JOC74_001206</name>
</gene>
<evidence type="ECO:0000256" key="2">
    <source>
        <dbReference type="SAM" id="Phobius"/>
    </source>
</evidence>
<dbReference type="EMBL" id="JAFDST010000001">
    <property type="protein sequence ID" value="MBP1080718.1"/>
    <property type="molecule type" value="Genomic_DNA"/>
</dbReference>
<feature type="region of interest" description="Disordered" evidence="1">
    <location>
        <begin position="125"/>
        <end position="145"/>
    </location>
</feature>
<evidence type="ECO:0000313" key="4">
    <source>
        <dbReference type="Proteomes" id="UP000674416"/>
    </source>
</evidence>